<sequence>MTLLWIPFSLFLFGCSEQPQLRPDIHQAVSVALENNAADFDVAYTDLNNDGLEDAVVMLKGMNWCGSGGCSMLVFQNTGSDFALISKSTVISTPIRVTETKKNGWNNLIVWSKGKGYVLMTFDGKSYPTNPSLQDGVSEEETLKAKTIFK</sequence>
<proteinExistence type="predicted"/>
<dbReference type="AlphaFoldDB" id="A0A2S7XDL5"/>
<name>A0A2S7XDL5_9GAMM</name>
<evidence type="ECO:0000313" key="1">
    <source>
        <dbReference type="EMBL" id="PQJ89337.1"/>
    </source>
</evidence>
<dbReference type="OrthoDB" id="5348860at2"/>
<gene>
    <name evidence="1" type="ORF">BTO22_06945</name>
</gene>
<organism evidence="1 2">
    <name type="scientific">Aliivibrio sifiae</name>
    <dbReference type="NCBI Taxonomy" id="566293"/>
    <lineage>
        <taxon>Bacteria</taxon>
        <taxon>Pseudomonadati</taxon>
        <taxon>Pseudomonadota</taxon>
        <taxon>Gammaproteobacteria</taxon>
        <taxon>Vibrionales</taxon>
        <taxon>Vibrionaceae</taxon>
        <taxon>Aliivibrio</taxon>
    </lineage>
</organism>
<dbReference type="Proteomes" id="UP000239263">
    <property type="component" value="Unassembled WGS sequence"/>
</dbReference>
<evidence type="ECO:0000313" key="2">
    <source>
        <dbReference type="Proteomes" id="UP000239263"/>
    </source>
</evidence>
<comment type="caution">
    <text evidence="1">The sequence shown here is derived from an EMBL/GenBank/DDBJ whole genome shotgun (WGS) entry which is preliminary data.</text>
</comment>
<dbReference type="EMBL" id="MSCO01000001">
    <property type="protein sequence ID" value="PQJ89337.1"/>
    <property type="molecule type" value="Genomic_DNA"/>
</dbReference>
<reference evidence="1 2" key="1">
    <citation type="submission" date="2016-12" db="EMBL/GenBank/DDBJ databases">
        <title>Diversity of luminous bacteria.</title>
        <authorList>
            <person name="Yoshizawa S."/>
            <person name="Kogure K."/>
        </authorList>
    </citation>
    <scope>NUCLEOTIDE SEQUENCE [LARGE SCALE GENOMIC DNA]</scope>
    <source>
        <strain evidence="1 2">ATCC 33715</strain>
    </source>
</reference>
<dbReference type="RefSeq" id="WP_105054865.1">
    <property type="nucleotide sequence ID" value="NZ_CAWNRT010000001.1"/>
</dbReference>
<protein>
    <submittedName>
        <fullName evidence="1">Uncharacterized protein</fullName>
    </submittedName>
</protein>
<accession>A0A2S7XDL5</accession>